<evidence type="ECO:0000313" key="1">
    <source>
        <dbReference type="EMBL" id="KAB7497698.1"/>
    </source>
</evidence>
<sequence length="63" mass="7073">MPGEIKNITRPLLRFKKLSSAAMTPKKGSEKAAGYDLFRIWMKQNVVVVVLAQQAKVSELAER</sequence>
<reference evidence="1 2" key="1">
    <citation type="journal article" date="2019" name="PLoS Biol.">
        <title>Sex chromosomes control vertical transmission of feminizing Wolbachia symbionts in an isopod.</title>
        <authorList>
            <person name="Becking T."/>
            <person name="Chebbi M.A."/>
            <person name="Giraud I."/>
            <person name="Moumen B."/>
            <person name="Laverre T."/>
            <person name="Caubet Y."/>
            <person name="Peccoud J."/>
            <person name="Gilbert C."/>
            <person name="Cordaux R."/>
        </authorList>
    </citation>
    <scope>NUCLEOTIDE SEQUENCE [LARGE SCALE GENOMIC DNA]</scope>
    <source>
        <strain evidence="1">ANa2</strain>
        <tissue evidence="1">Whole body excluding digestive tract and cuticle</tissue>
    </source>
</reference>
<accession>A0A5N5SUU5</accession>
<dbReference type="EMBL" id="SEYY01020005">
    <property type="protein sequence ID" value="KAB7497698.1"/>
    <property type="molecule type" value="Genomic_DNA"/>
</dbReference>
<proteinExistence type="predicted"/>
<gene>
    <name evidence="1" type="ORF">Anas_03988</name>
</gene>
<comment type="caution">
    <text evidence="1">The sequence shown here is derived from an EMBL/GenBank/DDBJ whole genome shotgun (WGS) entry which is preliminary data.</text>
</comment>
<keyword evidence="2" id="KW-1185">Reference proteome</keyword>
<name>A0A5N5SUU5_9CRUS</name>
<protein>
    <submittedName>
        <fullName evidence="1">Uncharacterized protein</fullName>
    </submittedName>
</protein>
<dbReference type="OrthoDB" id="6598004at2759"/>
<evidence type="ECO:0000313" key="2">
    <source>
        <dbReference type="Proteomes" id="UP000326759"/>
    </source>
</evidence>
<dbReference type="AlphaFoldDB" id="A0A5N5SUU5"/>
<dbReference type="Proteomes" id="UP000326759">
    <property type="component" value="Unassembled WGS sequence"/>
</dbReference>
<organism evidence="1 2">
    <name type="scientific">Armadillidium nasatum</name>
    <dbReference type="NCBI Taxonomy" id="96803"/>
    <lineage>
        <taxon>Eukaryota</taxon>
        <taxon>Metazoa</taxon>
        <taxon>Ecdysozoa</taxon>
        <taxon>Arthropoda</taxon>
        <taxon>Crustacea</taxon>
        <taxon>Multicrustacea</taxon>
        <taxon>Malacostraca</taxon>
        <taxon>Eumalacostraca</taxon>
        <taxon>Peracarida</taxon>
        <taxon>Isopoda</taxon>
        <taxon>Oniscidea</taxon>
        <taxon>Crinocheta</taxon>
        <taxon>Armadillidiidae</taxon>
        <taxon>Armadillidium</taxon>
    </lineage>
</organism>